<comment type="caution">
    <text evidence="3">The sequence shown here is derived from an EMBL/GenBank/DDBJ whole genome shotgun (WGS) entry which is preliminary data.</text>
</comment>
<organism evidence="3 4">
    <name type="scientific">Hymenoscyphus fraxineus</name>
    <dbReference type="NCBI Taxonomy" id="746836"/>
    <lineage>
        <taxon>Eukaryota</taxon>
        <taxon>Fungi</taxon>
        <taxon>Dikarya</taxon>
        <taxon>Ascomycota</taxon>
        <taxon>Pezizomycotina</taxon>
        <taxon>Leotiomycetes</taxon>
        <taxon>Helotiales</taxon>
        <taxon>Helotiaceae</taxon>
        <taxon>Hymenoscyphus</taxon>
    </lineage>
</organism>
<feature type="region of interest" description="Disordered" evidence="1">
    <location>
        <begin position="145"/>
        <end position="165"/>
    </location>
</feature>
<reference evidence="3" key="1">
    <citation type="submission" date="2021-07" db="EMBL/GenBank/DDBJ databases">
        <authorList>
            <person name="Durling M."/>
        </authorList>
    </citation>
    <scope>NUCLEOTIDE SEQUENCE</scope>
</reference>
<gene>
    <name evidence="3" type="ORF">HYFRA_00008220</name>
</gene>
<feature type="compositionally biased region" description="Polar residues" evidence="1">
    <location>
        <begin position="145"/>
        <end position="161"/>
    </location>
</feature>
<dbReference type="OrthoDB" id="3231000at2759"/>
<keyword evidence="4" id="KW-1185">Reference proteome</keyword>
<dbReference type="EMBL" id="CAJVRL010000099">
    <property type="protein sequence ID" value="CAG8960500.1"/>
    <property type="molecule type" value="Genomic_DNA"/>
</dbReference>
<evidence type="ECO:0000256" key="2">
    <source>
        <dbReference type="SAM" id="Phobius"/>
    </source>
</evidence>
<protein>
    <submittedName>
        <fullName evidence="3">Uncharacterized protein</fullName>
    </submittedName>
</protein>
<dbReference type="Proteomes" id="UP000696280">
    <property type="component" value="Unassembled WGS sequence"/>
</dbReference>
<dbReference type="AlphaFoldDB" id="A0A9N9PYL6"/>
<sequence>MANSNISGCLQSQSIEAVISHIEDYVEAKNCVLRKILSLAPISISLQITCNLKAIQPWGVDISEKGSTQVQGPCVITIEGLPSPSCVAYVGSKYGLRPEYWLGVFLLDQGLDVPETQYTPLSNYTRNMRSPHFLPILSYNGSPSGYDMQSTPRESSPSTPNAFHPKDHIRVVDDEGLALMRESPFPVLSNVLTRATSAWAQILNFVDADIDKCKILAPSPTADALGLALEQLRFNFDLLAYARQCSKDNLCLIESRGCLTWPGQDRFESGTAGRLVASLLADYQYLTERCAELSRRCESVSQILADTIKVIEARFIATFFGMNVDLFQNDPPVWIFFAVAVPVTGLTFLLLQGKNAMKDFSSKVSIRPFGISEI</sequence>
<keyword evidence="2" id="KW-0472">Membrane</keyword>
<keyword evidence="2" id="KW-1133">Transmembrane helix</keyword>
<evidence type="ECO:0000313" key="3">
    <source>
        <dbReference type="EMBL" id="CAG8960500.1"/>
    </source>
</evidence>
<name>A0A9N9PYL6_9HELO</name>
<feature type="transmembrane region" description="Helical" evidence="2">
    <location>
        <begin position="333"/>
        <end position="351"/>
    </location>
</feature>
<keyword evidence="2" id="KW-0812">Transmembrane</keyword>
<evidence type="ECO:0000313" key="4">
    <source>
        <dbReference type="Proteomes" id="UP000696280"/>
    </source>
</evidence>
<proteinExistence type="predicted"/>
<accession>A0A9N9PYL6</accession>
<evidence type="ECO:0000256" key="1">
    <source>
        <dbReference type="SAM" id="MobiDB-lite"/>
    </source>
</evidence>